<dbReference type="InterPro" id="IPR015943">
    <property type="entry name" value="WD40/YVTN_repeat-like_dom_sf"/>
</dbReference>
<feature type="region of interest" description="Disordered" evidence="4">
    <location>
        <begin position="435"/>
        <end position="482"/>
    </location>
</feature>
<dbReference type="Pfam" id="PF00400">
    <property type="entry name" value="WD40"/>
    <property type="match status" value="7"/>
</dbReference>
<dbReference type="AlphaFoldDB" id="A0A9P7ED25"/>
<dbReference type="PANTHER" id="PTHR19879">
    <property type="entry name" value="TRANSCRIPTION INITIATION FACTOR TFIID"/>
    <property type="match status" value="1"/>
</dbReference>
<proteinExistence type="predicted"/>
<accession>A0A9P7ED25</accession>
<feature type="compositionally biased region" description="Polar residues" evidence="4">
    <location>
        <begin position="448"/>
        <end position="482"/>
    </location>
</feature>
<feature type="repeat" description="WD" evidence="3">
    <location>
        <begin position="105"/>
        <end position="146"/>
    </location>
</feature>
<keyword evidence="2" id="KW-0677">Repeat</keyword>
<dbReference type="RefSeq" id="XP_041194314.1">
    <property type="nucleotide sequence ID" value="XM_041339883.1"/>
</dbReference>
<dbReference type="PRINTS" id="PR00320">
    <property type="entry name" value="GPROTEINBRPT"/>
</dbReference>
<dbReference type="Proteomes" id="UP000807769">
    <property type="component" value="Unassembled WGS sequence"/>
</dbReference>
<dbReference type="PANTHER" id="PTHR19879:SF9">
    <property type="entry name" value="TRANSCRIPTION INITIATION FACTOR TFIID SUBUNIT 5"/>
    <property type="match status" value="1"/>
</dbReference>
<evidence type="ECO:0000256" key="1">
    <source>
        <dbReference type="ARBA" id="ARBA00022574"/>
    </source>
</evidence>
<dbReference type="EMBL" id="JABBWG010000011">
    <property type="protein sequence ID" value="KAG1818442.1"/>
    <property type="molecule type" value="Genomic_DNA"/>
</dbReference>
<evidence type="ECO:0000256" key="2">
    <source>
        <dbReference type="ARBA" id="ARBA00022737"/>
    </source>
</evidence>
<feature type="repeat" description="WD" evidence="3">
    <location>
        <begin position="197"/>
        <end position="238"/>
    </location>
</feature>
<keyword evidence="1 3" id="KW-0853">WD repeat</keyword>
<dbReference type="PROSITE" id="PS50294">
    <property type="entry name" value="WD_REPEATS_REGION"/>
    <property type="match status" value="4"/>
</dbReference>
<dbReference type="PROSITE" id="PS00678">
    <property type="entry name" value="WD_REPEATS_1"/>
    <property type="match status" value="3"/>
</dbReference>
<feature type="repeat" description="WD" evidence="3">
    <location>
        <begin position="239"/>
        <end position="267"/>
    </location>
</feature>
<dbReference type="InterPro" id="IPR019775">
    <property type="entry name" value="WD40_repeat_CS"/>
</dbReference>
<dbReference type="CDD" id="cd00200">
    <property type="entry name" value="WD40"/>
    <property type="match status" value="1"/>
</dbReference>
<dbReference type="SUPFAM" id="SSF50978">
    <property type="entry name" value="WD40 repeat-like"/>
    <property type="match status" value="1"/>
</dbReference>
<evidence type="ECO:0000313" key="6">
    <source>
        <dbReference type="Proteomes" id="UP000807769"/>
    </source>
</evidence>
<organism evidence="5 6">
    <name type="scientific">Suillus subaureus</name>
    <dbReference type="NCBI Taxonomy" id="48587"/>
    <lineage>
        <taxon>Eukaryota</taxon>
        <taxon>Fungi</taxon>
        <taxon>Dikarya</taxon>
        <taxon>Basidiomycota</taxon>
        <taxon>Agaricomycotina</taxon>
        <taxon>Agaricomycetes</taxon>
        <taxon>Agaricomycetidae</taxon>
        <taxon>Boletales</taxon>
        <taxon>Suillineae</taxon>
        <taxon>Suillaceae</taxon>
        <taxon>Suillus</taxon>
    </lineage>
</organism>
<gene>
    <name evidence="5" type="ORF">BJ212DRAFT_1479455</name>
</gene>
<dbReference type="PROSITE" id="PS50082">
    <property type="entry name" value="WD_REPEATS_2"/>
    <property type="match status" value="5"/>
</dbReference>
<dbReference type="OrthoDB" id="3203311at2759"/>
<keyword evidence="6" id="KW-1185">Reference proteome</keyword>
<dbReference type="GeneID" id="64633899"/>
<dbReference type="InterPro" id="IPR020472">
    <property type="entry name" value="WD40_PAC1"/>
</dbReference>
<dbReference type="InterPro" id="IPR036322">
    <property type="entry name" value="WD40_repeat_dom_sf"/>
</dbReference>
<reference evidence="5" key="1">
    <citation type="journal article" date="2020" name="New Phytol.">
        <title>Comparative genomics reveals dynamic genome evolution in host specialist ectomycorrhizal fungi.</title>
        <authorList>
            <person name="Lofgren L.A."/>
            <person name="Nguyen N.H."/>
            <person name="Vilgalys R."/>
            <person name="Ruytinx J."/>
            <person name="Liao H.L."/>
            <person name="Branco S."/>
            <person name="Kuo A."/>
            <person name="LaButti K."/>
            <person name="Lipzen A."/>
            <person name="Andreopoulos W."/>
            <person name="Pangilinan J."/>
            <person name="Riley R."/>
            <person name="Hundley H."/>
            <person name="Na H."/>
            <person name="Barry K."/>
            <person name="Grigoriev I.V."/>
            <person name="Stajich J.E."/>
            <person name="Kennedy P.G."/>
        </authorList>
    </citation>
    <scope>NUCLEOTIDE SEQUENCE</scope>
    <source>
        <strain evidence="5">MN1</strain>
    </source>
</reference>
<evidence type="ECO:0000256" key="3">
    <source>
        <dbReference type="PROSITE-ProRule" id="PRU00221"/>
    </source>
</evidence>
<protein>
    <submittedName>
        <fullName evidence="5">WD40-repeat-containing domain protein</fullName>
    </submittedName>
</protein>
<evidence type="ECO:0000256" key="4">
    <source>
        <dbReference type="SAM" id="MobiDB-lite"/>
    </source>
</evidence>
<evidence type="ECO:0000313" key="5">
    <source>
        <dbReference type="EMBL" id="KAG1818442.1"/>
    </source>
</evidence>
<sequence length="621" mass="68233">MSSPIVETEKESEIKPCQKFEGHTKWLQGAIHLPGGQRMMTCSLDGSLRIWNLKSGKQIGEDWRDGDDEVWMIALSPDGKEVVSGSSDGAMRLWDIDTCKVIAKLTGHTETVRSVCWSQDGQRVVSGSMDGTVREWDVEKGETILGLIETGHKKVFTVIYSPDMTMLATAGWDGSIHDPKCSVKIWGAKTRKLVVTLKGHTNSVVCLAWTPDGKTLISGSTDYSIRTWNTSNWKQIAVLDGHTNNIFGIAISPNGRILASASWDVAVVSFSADGKLLATCCDDKNAYTWDVSAILKEAGLDDLLLDKPDKSLLATDATRRPVRQPIKVANRVPQGFFGDIPDRAHSSAQHHRSSPSHRSTLLSRFLSFFRPSHRDTHDTLSRPRPFHWVRNRLFARLSGADIELHERPSSVVDVPYAKGKRRNASARERRKLILKIPTAGSLRPPDSAVTQQPSGTAQTQSSQPHPAVSTSNAPPVATSNTNPHATIKHAGRWARFWLFVCCTAPEYTDALQANILLSLLFMASSWYFMALPGPPSSCWPSFLVLFLPGPSPSWPFMVPSWSFLVLYGSSLALFLPGSPSWLLLALTWTLSGPSWFLPGPPSWPSFLALHGSSLALLSGPP</sequence>
<feature type="repeat" description="WD" evidence="3">
    <location>
        <begin position="63"/>
        <end position="104"/>
    </location>
</feature>
<dbReference type="Gene3D" id="2.130.10.10">
    <property type="entry name" value="YVTN repeat-like/Quinoprotein amine dehydrogenase"/>
    <property type="match status" value="3"/>
</dbReference>
<name>A0A9P7ED25_9AGAM</name>
<comment type="caution">
    <text evidence="5">The sequence shown here is derived from an EMBL/GenBank/DDBJ whole genome shotgun (WGS) entry which is preliminary data.</text>
</comment>
<feature type="repeat" description="WD" evidence="3">
    <location>
        <begin position="20"/>
        <end position="61"/>
    </location>
</feature>
<dbReference type="InterPro" id="IPR001680">
    <property type="entry name" value="WD40_rpt"/>
</dbReference>
<dbReference type="SMART" id="SM00320">
    <property type="entry name" value="WD40"/>
    <property type="match status" value="6"/>
</dbReference>